<proteinExistence type="predicted"/>
<evidence type="ECO:0000256" key="2">
    <source>
        <dbReference type="SAM" id="Phobius"/>
    </source>
</evidence>
<dbReference type="InterPro" id="IPR050796">
    <property type="entry name" value="SCF_F-box_component"/>
</dbReference>
<dbReference type="PANTHER" id="PTHR31672">
    <property type="entry name" value="BNACNNG10540D PROTEIN"/>
    <property type="match status" value="1"/>
</dbReference>
<dbReference type="AlphaFoldDB" id="A0A6V7QW55"/>
<keyword evidence="2" id="KW-1133">Transmembrane helix</keyword>
<dbReference type="SUPFAM" id="SSF81383">
    <property type="entry name" value="F-box domain"/>
    <property type="match status" value="1"/>
</dbReference>
<reference evidence="4" key="1">
    <citation type="submission" date="2020-07" db="EMBL/GenBank/DDBJ databases">
        <authorList>
            <person name="Lin J."/>
        </authorList>
    </citation>
    <scope>NUCLEOTIDE SEQUENCE</scope>
</reference>
<dbReference type="InterPro" id="IPR001810">
    <property type="entry name" value="F-box_dom"/>
</dbReference>
<dbReference type="SMART" id="SM00256">
    <property type="entry name" value="FBOX"/>
    <property type="match status" value="1"/>
</dbReference>
<name>A0A6V7QW55_ANACO</name>
<dbReference type="Pfam" id="PF00646">
    <property type="entry name" value="F-box"/>
    <property type="match status" value="1"/>
</dbReference>
<sequence>MAYGSTQMGRPSQGLWPYVRVVVVVVVVPVAIDGVCPEETENRRKMLSSAYPDELISEVLVRLPVKSLLRFRCVSRTWRSLISDPHLIESHRRRSQQHPSLSSENGTYTAATMRAKQPTFRPGELPCKE</sequence>
<protein>
    <recommendedName>
        <fullName evidence="3">F-box domain-containing protein</fullName>
    </recommendedName>
</protein>
<dbReference type="EMBL" id="CAJEUB010000055">
    <property type="protein sequence ID" value="CAD1847389.1"/>
    <property type="molecule type" value="Genomic_DNA"/>
</dbReference>
<keyword evidence="2" id="KW-0812">Transmembrane</keyword>
<feature type="transmembrane region" description="Helical" evidence="2">
    <location>
        <begin position="15"/>
        <end position="36"/>
    </location>
</feature>
<accession>A0A6V7QW55</accession>
<feature type="compositionally biased region" description="Polar residues" evidence="1">
    <location>
        <begin position="97"/>
        <end position="110"/>
    </location>
</feature>
<evidence type="ECO:0000313" key="4">
    <source>
        <dbReference type="EMBL" id="CAD1847389.1"/>
    </source>
</evidence>
<organism evidence="4">
    <name type="scientific">Ananas comosus var. bracteatus</name>
    <name type="common">red pineapple</name>
    <dbReference type="NCBI Taxonomy" id="296719"/>
    <lineage>
        <taxon>Eukaryota</taxon>
        <taxon>Viridiplantae</taxon>
        <taxon>Streptophyta</taxon>
        <taxon>Embryophyta</taxon>
        <taxon>Tracheophyta</taxon>
        <taxon>Spermatophyta</taxon>
        <taxon>Magnoliopsida</taxon>
        <taxon>Liliopsida</taxon>
        <taxon>Poales</taxon>
        <taxon>Bromeliaceae</taxon>
        <taxon>Bromelioideae</taxon>
        <taxon>Ananas</taxon>
    </lineage>
</organism>
<dbReference type="InterPro" id="IPR036047">
    <property type="entry name" value="F-box-like_dom_sf"/>
</dbReference>
<evidence type="ECO:0000259" key="3">
    <source>
        <dbReference type="PROSITE" id="PS50181"/>
    </source>
</evidence>
<dbReference type="CDD" id="cd22157">
    <property type="entry name" value="F-box_AtFBW1-like"/>
    <property type="match status" value="1"/>
</dbReference>
<dbReference type="PROSITE" id="PS50181">
    <property type="entry name" value="FBOX"/>
    <property type="match status" value="1"/>
</dbReference>
<gene>
    <name evidence="4" type="ORF">CB5_LOCUS30600</name>
</gene>
<evidence type="ECO:0000256" key="1">
    <source>
        <dbReference type="SAM" id="MobiDB-lite"/>
    </source>
</evidence>
<feature type="domain" description="F-box" evidence="3">
    <location>
        <begin position="45"/>
        <end position="91"/>
    </location>
</feature>
<feature type="region of interest" description="Disordered" evidence="1">
    <location>
        <begin position="89"/>
        <end position="129"/>
    </location>
</feature>
<dbReference type="PANTHER" id="PTHR31672:SF13">
    <property type="entry name" value="F-BOX PROTEIN CPR30-LIKE"/>
    <property type="match status" value="1"/>
</dbReference>
<keyword evidence="2" id="KW-0472">Membrane</keyword>
<dbReference type="Gene3D" id="1.20.1280.50">
    <property type="match status" value="1"/>
</dbReference>